<organism evidence="4 5">
    <name type="scientific">Peribacillus faecalis</name>
    <dbReference type="NCBI Taxonomy" id="2772559"/>
    <lineage>
        <taxon>Bacteria</taxon>
        <taxon>Bacillati</taxon>
        <taxon>Bacillota</taxon>
        <taxon>Bacilli</taxon>
        <taxon>Bacillales</taxon>
        <taxon>Bacillaceae</taxon>
        <taxon>Peribacillus</taxon>
    </lineage>
</organism>
<dbReference type="SUPFAM" id="SSF53756">
    <property type="entry name" value="UDP-Glycosyltransferase/glycogen phosphorylase"/>
    <property type="match status" value="1"/>
</dbReference>
<feature type="domain" description="Glucosyltransferase 3-like N-terminal" evidence="2">
    <location>
        <begin position="9"/>
        <end position="154"/>
    </location>
</feature>
<name>A0A927H9H8_9BACI</name>
<keyword evidence="1 4" id="KW-0808">Transferase</keyword>
<feature type="domain" description="Glucosyltransferase 3-like C-terminal" evidence="3">
    <location>
        <begin position="171"/>
        <end position="330"/>
    </location>
</feature>
<dbReference type="AlphaFoldDB" id="A0A927H9H8"/>
<reference evidence="4" key="1">
    <citation type="submission" date="2020-09" db="EMBL/GenBank/DDBJ databases">
        <title>Bacillus faecalis sp. nov., a moderately halophilic bacterium isolated from cow faeces.</title>
        <authorList>
            <person name="Jiang L."/>
            <person name="Lee J."/>
        </authorList>
    </citation>
    <scope>NUCLEOTIDE SEQUENCE</scope>
    <source>
        <strain evidence="4">AGMB 02131</strain>
    </source>
</reference>
<evidence type="ECO:0000256" key="1">
    <source>
        <dbReference type="ARBA" id="ARBA00022679"/>
    </source>
</evidence>
<evidence type="ECO:0000313" key="5">
    <source>
        <dbReference type="Proteomes" id="UP000602076"/>
    </source>
</evidence>
<dbReference type="Gene3D" id="3.40.50.2000">
    <property type="entry name" value="Glycogen Phosphorylase B"/>
    <property type="match status" value="2"/>
</dbReference>
<proteinExistence type="predicted"/>
<evidence type="ECO:0000259" key="2">
    <source>
        <dbReference type="Pfam" id="PF26334"/>
    </source>
</evidence>
<comment type="caution">
    <text evidence="4">The sequence shown here is derived from an EMBL/GenBank/DDBJ whole genome shotgun (WGS) entry which is preliminary data.</text>
</comment>
<dbReference type="InterPro" id="IPR058591">
    <property type="entry name" value="Gtf3_N"/>
</dbReference>
<dbReference type="InterPro" id="IPR058592">
    <property type="entry name" value="Gtf3_C"/>
</dbReference>
<sequence length="340" mass="38822">MKRRIYSIETIEPAHFHAGSKARDDMNHFFSEMGIPKIVFDRSVSKLEKLLFMNSNVKRKLSNLNKDDIVIIQYPIYGKSSFASVLYKTIKQKGLSSILVVHDIDSIRNKADKKVIAEEVKTLNQFDIIISHNEEMTSFLKEIGVKRNIIDLEIFDYHNHSAFQETNNNGIVFAGNLQKSEFLSEISNMNNELILYGPNPQTYKAKNIRYIGAFPPNELPNRMNGKFGLIWDGTSVDTCSGLFGEYMKYNNPHKTSLYLSCGLPVIIWKEAALAKFIEKHNLGIAINSLENIDHELSKVTEKQYSTMKNNVISMAGKIRNGHFCKTSINRAVNLLMEEMK</sequence>
<dbReference type="Pfam" id="PF26334">
    <property type="entry name" value="Gtf3_N"/>
    <property type="match status" value="1"/>
</dbReference>
<gene>
    <name evidence="4" type="ORF">IEO70_04485</name>
</gene>
<dbReference type="GO" id="GO:0016740">
    <property type="term" value="F:transferase activity"/>
    <property type="evidence" value="ECO:0007669"/>
    <property type="project" value="UniProtKB-KW"/>
</dbReference>
<dbReference type="PIRSF" id="PIRSF007023">
    <property type="entry name" value="UDP-Galf_transf"/>
    <property type="match status" value="1"/>
</dbReference>
<evidence type="ECO:0000259" key="3">
    <source>
        <dbReference type="Pfam" id="PF26337"/>
    </source>
</evidence>
<dbReference type="RefSeq" id="WP_190997161.1">
    <property type="nucleotide sequence ID" value="NZ_JACXSI010000008.1"/>
</dbReference>
<dbReference type="Proteomes" id="UP000602076">
    <property type="component" value="Unassembled WGS sequence"/>
</dbReference>
<dbReference type="EMBL" id="JACXSI010000008">
    <property type="protein sequence ID" value="MBD3107615.1"/>
    <property type="molecule type" value="Genomic_DNA"/>
</dbReference>
<keyword evidence="5" id="KW-1185">Reference proteome</keyword>
<dbReference type="Pfam" id="PF26337">
    <property type="entry name" value="Gtf3_C"/>
    <property type="match status" value="1"/>
</dbReference>
<protein>
    <submittedName>
        <fullName evidence="4">Sugar transferase</fullName>
    </submittedName>
</protein>
<accession>A0A927H9H8</accession>
<evidence type="ECO:0000313" key="4">
    <source>
        <dbReference type="EMBL" id="MBD3107615.1"/>
    </source>
</evidence>